<evidence type="ECO:0000313" key="2">
    <source>
        <dbReference type="EMBL" id="GAA0515945.1"/>
    </source>
</evidence>
<protein>
    <submittedName>
        <fullName evidence="2">Uncharacterized protein</fullName>
    </submittedName>
</protein>
<sequence length="54" mass="5435">MLAEYDEYEVSTPVCEGAGRRSRSATRASWAAERAEAGGGGGARSSGLPGAGSM</sequence>
<name>A0ABN1CBW1_SACER</name>
<dbReference type="EMBL" id="BAAAGS010000006">
    <property type="protein sequence ID" value="GAA0515945.1"/>
    <property type="molecule type" value="Genomic_DNA"/>
</dbReference>
<feature type="compositionally biased region" description="Gly residues" evidence="1">
    <location>
        <begin position="37"/>
        <end position="54"/>
    </location>
</feature>
<feature type="region of interest" description="Disordered" evidence="1">
    <location>
        <begin position="16"/>
        <end position="54"/>
    </location>
</feature>
<evidence type="ECO:0000256" key="1">
    <source>
        <dbReference type="SAM" id="MobiDB-lite"/>
    </source>
</evidence>
<dbReference type="Proteomes" id="UP001500729">
    <property type="component" value="Unassembled WGS sequence"/>
</dbReference>
<evidence type="ECO:0000313" key="3">
    <source>
        <dbReference type="Proteomes" id="UP001500729"/>
    </source>
</evidence>
<reference evidence="2 3" key="1">
    <citation type="journal article" date="2019" name="Int. J. Syst. Evol. Microbiol.">
        <title>The Global Catalogue of Microorganisms (GCM) 10K type strain sequencing project: providing services to taxonomists for standard genome sequencing and annotation.</title>
        <authorList>
            <consortium name="The Broad Institute Genomics Platform"/>
            <consortium name="The Broad Institute Genome Sequencing Center for Infectious Disease"/>
            <person name="Wu L."/>
            <person name="Ma J."/>
        </authorList>
    </citation>
    <scope>NUCLEOTIDE SEQUENCE [LARGE SCALE GENOMIC DNA]</scope>
    <source>
        <strain evidence="2 3">JCM 10303</strain>
    </source>
</reference>
<accession>A0ABN1CBW1</accession>
<keyword evidence="3" id="KW-1185">Reference proteome</keyword>
<organism evidence="2 3">
    <name type="scientific">Saccharopolyspora erythraea</name>
    <name type="common">Streptomyces erythraeus</name>
    <dbReference type="NCBI Taxonomy" id="1836"/>
    <lineage>
        <taxon>Bacteria</taxon>
        <taxon>Bacillati</taxon>
        <taxon>Actinomycetota</taxon>
        <taxon>Actinomycetes</taxon>
        <taxon>Pseudonocardiales</taxon>
        <taxon>Pseudonocardiaceae</taxon>
        <taxon>Saccharopolyspora</taxon>
    </lineage>
</organism>
<proteinExistence type="predicted"/>
<comment type="caution">
    <text evidence="2">The sequence shown here is derived from an EMBL/GenBank/DDBJ whole genome shotgun (WGS) entry which is preliminary data.</text>
</comment>
<gene>
    <name evidence="2" type="ORF">GCM10009533_13710</name>
</gene>